<dbReference type="EMBL" id="JAIQCV010000004">
    <property type="protein sequence ID" value="KAH1107464.1"/>
    <property type="molecule type" value="Genomic_DNA"/>
</dbReference>
<keyword evidence="4" id="KW-1185">Reference proteome</keyword>
<keyword evidence="1" id="KW-0862">Zinc</keyword>
<dbReference type="InterPro" id="IPR040256">
    <property type="entry name" value="At4g02000-like"/>
</dbReference>
<accession>A0A9D3W205</accession>
<dbReference type="InterPro" id="IPR025836">
    <property type="entry name" value="Zn_knuckle_CX2CX4HX4C"/>
</dbReference>
<evidence type="ECO:0000313" key="3">
    <source>
        <dbReference type="EMBL" id="KAH1107464.1"/>
    </source>
</evidence>
<dbReference type="PROSITE" id="PS50158">
    <property type="entry name" value="ZF_CCHC"/>
    <property type="match status" value="1"/>
</dbReference>
<dbReference type="OrthoDB" id="996904at2759"/>
<feature type="domain" description="CCHC-type" evidence="2">
    <location>
        <begin position="55"/>
        <end position="68"/>
    </location>
</feature>
<dbReference type="InterPro" id="IPR001878">
    <property type="entry name" value="Znf_CCHC"/>
</dbReference>
<dbReference type="InterPro" id="IPR036875">
    <property type="entry name" value="Znf_CCHC_sf"/>
</dbReference>
<dbReference type="Proteomes" id="UP000828251">
    <property type="component" value="Unassembled WGS sequence"/>
</dbReference>
<dbReference type="SUPFAM" id="SSF57756">
    <property type="entry name" value="Retrovirus zinc finger-like domains"/>
    <property type="match status" value="1"/>
</dbReference>
<comment type="caution">
    <text evidence="3">The sequence shown here is derived from an EMBL/GenBank/DDBJ whole genome shotgun (WGS) entry which is preliminary data.</text>
</comment>
<gene>
    <name evidence="3" type="ORF">J1N35_011232</name>
</gene>
<evidence type="ECO:0000256" key="1">
    <source>
        <dbReference type="PROSITE-ProRule" id="PRU00047"/>
    </source>
</evidence>
<dbReference type="PANTHER" id="PTHR31286:SF173">
    <property type="entry name" value="DUF4283 DOMAIN-CONTAINING PROTEIN"/>
    <property type="match status" value="1"/>
</dbReference>
<reference evidence="3 4" key="1">
    <citation type="journal article" date="2021" name="Plant Biotechnol. J.">
        <title>Multi-omics assisted identification of the key and species-specific regulatory components of drought-tolerant mechanisms in Gossypium stocksii.</title>
        <authorList>
            <person name="Yu D."/>
            <person name="Ke L."/>
            <person name="Zhang D."/>
            <person name="Wu Y."/>
            <person name="Sun Y."/>
            <person name="Mei J."/>
            <person name="Sun J."/>
            <person name="Sun Y."/>
        </authorList>
    </citation>
    <scope>NUCLEOTIDE SEQUENCE [LARGE SCALE GENOMIC DNA]</scope>
    <source>
        <strain evidence="4">cv. E1</strain>
        <tissue evidence="3">Leaf</tissue>
    </source>
</reference>
<proteinExistence type="predicted"/>
<protein>
    <recommendedName>
        <fullName evidence="2">CCHC-type domain-containing protein</fullName>
    </recommendedName>
</protein>
<dbReference type="AlphaFoldDB" id="A0A9D3W205"/>
<evidence type="ECO:0000259" key="2">
    <source>
        <dbReference type="PROSITE" id="PS50158"/>
    </source>
</evidence>
<sequence length="96" mass="10715">MVGKVTKLDFNTDSKARGSYARIAVYVNLGRLLISKILINGNPRRVEYENLPMVCFKCGRYGHTKKNCLIGLISSKSKGKEELTEQISSLFMAAND</sequence>
<dbReference type="GO" id="GO:0008270">
    <property type="term" value="F:zinc ion binding"/>
    <property type="evidence" value="ECO:0007669"/>
    <property type="project" value="UniProtKB-KW"/>
</dbReference>
<dbReference type="GO" id="GO:0003676">
    <property type="term" value="F:nucleic acid binding"/>
    <property type="evidence" value="ECO:0007669"/>
    <property type="project" value="InterPro"/>
</dbReference>
<keyword evidence="1" id="KW-0479">Metal-binding</keyword>
<evidence type="ECO:0000313" key="4">
    <source>
        <dbReference type="Proteomes" id="UP000828251"/>
    </source>
</evidence>
<organism evidence="3 4">
    <name type="scientific">Gossypium stocksii</name>
    <dbReference type="NCBI Taxonomy" id="47602"/>
    <lineage>
        <taxon>Eukaryota</taxon>
        <taxon>Viridiplantae</taxon>
        <taxon>Streptophyta</taxon>
        <taxon>Embryophyta</taxon>
        <taxon>Tracheophyta</taxon>
        <taxon>Spermatophyta</taxon>
        <taxon>Magnoliopsida</taxon>
        <taxon>eudicotyledons</taxon>
        <taxon>Gunneridae</taxon>
        <taxon>Pentapetalae</taxon>
        <taxon>rosids</taxon>
        <taxon>malvids</taxon>
        <taxon>Malvales</taxon>
        <taxon>Malvaceae</taxon>
        <taxon>Malvoideae</taxon>
        <taxon>Gossypium</taxon>
    </lineage>
</organism>
<name>A0A9D3W205_9ROSI</name>
<keyword evidence="1" id="KW-0863">Zinc-finger</keyword>
<dbReference type="PANTHER" id="PTHR31286">
    <property type="entry name" value="GLYCINE-RICH CELL WALL STRUCTURAL PROTEIN 1.8-LIKE"/>
    <property type="match status" value="1"/>
</dbReference>
<dbReference type="Pfam" id="PF14392">
    <property type="entry name" value="zf-CCHC_4"/>
    <property type="match status" value="1"/>
</dbReference>